<comment type="caution">
    <text evidence="8">The sequence shown here is derived from an EMBL/GenBank/DDBJ whole genome shotgun (WGS) entry which is preliminary data.</text>
</comment>
<protein>
    <submittedName>
        <fullName evidence="8">FtsW/RodA/SpoVE family cell cycle protein</fullName>
    </submittedName>
</protein>
<feature type="transmembrane region" description="Helical" evidence="7">
    <location>
        <begin position="366"/>
        <end position="387"/>
    </location>
</feature>
<evidence type="ECO:0000256" key="2">
    <source>
        <dbReference type="ARBA" id="ARBA00022692"/>
    </source>
</evidence>
<organism evidence="8 9">
    <name type="scientific">Corynebacterium lemuris</name>
    <dbReference type="NCBI Taxonomy" id="1859292"/>
    <lineage>
        <taxon>Bacteria</taxon>
        <taxon>Bacillati</taxon>
        <taxon>Actinomycetota</taxon>
        <taxon>Actinomycetes</taxon>
        <taxon>Mycobacteriales</taxon>
        <taxon>Corynebacteriaceae</taxon>
        <taxon>Corynebacterium</taxon>
    </lineage>
</organism>
<accession>A0ABT2FXJ6</accession>
<dbReference type="PANTHER" id="PTHR30474:SF3">
    <property type="entry name" value="PEPTIDOGLYCAN GLYCOSYLTRANSFERASE RODA"/>
    <property type="match status" value="1"/>
</dbReference>
<evidence type="ECO:0000256" key="7">
    <source>
        <dbReference type="SAM" id="Phobius"/>
    </source>
</evidence>
<dbReference type="PANTHER" id="PTHR30474">
    <property type="entry name" value="CELL CYCLE PROTEIN"/>
    <property type="match status" value="1"/>
</dbReference>
<feature type="transmembrane region" description="Helical" evidence="7">
    <location>
        <begin position="399"/>
        <end position="418"/>
    </location>
</feature>
<evidence type="ECO:0000256" key="4">
    <source>
        <dbReference type="ARBA" id="ARBA00022989"/>
    </source>
</evidence>
<feature type="transmembrane region" description="Helical" evidence="7">
    <location>
        <begin position="249"/>
        <end position="268"/>
    </location>
</feature>
<feature type="transmembrane region" description="Helical" evidence="7">
    <location>
        <begin position="333"/>
        <end position="354"/>
    </location>
</feature>
<evidence type="ECO:0000256" key="6">
    <source>
        <dbReference type="SAM" id="MobiDB-lite"/>
    </source>
</evidence>
<name>A0ABT2FXJ6_9CORY</name>
<keyword evidence="3" id="KW-0133">Cell shape</keyword>
<sequence>MSRFLSRRTELSLLILAAIVLTIMLAGLELSQGNVLSTDMLWLIGGFIVVFAVAHIALLIFAPQADQLMLPVAALLNGIGLVTIHRLDLATGTSMAGRQVMWTLVGIVLLIGVLVTIRDHKVLTKYSYLLGVVGLVLLALPLVWPTSINADARIWISIGPFSVQPGEFSKILLLLFFAQLLVTKRALFTVAGYRFLGIDFPRLRDLAPILAVWAIAILIMAVSNDFGPALLLFTTVLGMMYLATGRGSWLLIGLALVAAGGAAVYQVSAKIQERVTNFLDPVANYDSTGYQLSQALFGMSWGGITGTGIGQGNPEIVPVAHSDFILAAVGEELGLIGLAAVLVLFALLVARGFRASLQVRDSYGKLVAGGLSLTIAIQVFVVTAGISALMPMTGLTTPFMSAGGSSLMANYILLGLLLRISHSARRPAEQAPGIELSSGTGLFPSQPEPGVTR</sequence>
<keyword evidence="4 7" id="KW-1133">Transmembrane helix</keyword>
<evidence type="ECO:0000313" key="8">
    <source>
        <dbReference type="EMBL" id="MCS5479976.1"/>
    </source>
</evidence>
<keyword evidence="2 7" id="KW-0812">Transmembrane</keyword>
<dbReference type="Pfam" id="PF01098">
    <property type="entry name" value="FTSW_RODA_SPOVE"/>
    <property type="match status" value="1"/>
</dbReference>
<feature type="transmembrane region" description="Helical" evidence="7">
    <location>
        <begin position="99"/>
        <end position="117"/>
    </location>
</feature>
<feature type="transmembrane region" description="Helical" evidence="7">
    <location>
        <begin position="126"/>
        <end position="144"/>
    </location>
</feature>
<dbReference type="EMBL" id="JANWTC010000007">
    <property type="protein sequence ID" value="MCS5479976.1"/>
    <property type="molecule type" value="Genomic_DNA"/>
</dbReference>
<evidence type="ECO:0000313" key="9">
    <source>
        <dbReference type="Proteomes" id="UP001205965"/>
    </source>
</evidence>
<dbReference type="Proteomes" id="UP001205965">
    <property type="component" value="Unassembled WGS sequence"/>
</dbReference>
<reference evidence="8 9" key="1">
    <citation type="submission" date="2022-08" db="EMBL/GenBank/DDBJ databases">
        <title>YIM 101645 draft genome.</title>
        <authorList>
            <person name="Chen X."/>
        </authorList>
    </citation>
    <scope>NUCLEOTIDE SEQUENCE [LARGE SCALE GENOMIC DNA]</scope>
    <source>
        <strain evidence="8 9">YIM 101645</strain>
    </source>
</reference>
<feature type="transmembrane region" description="Helical" evidence="7">
    <location>
        <begin position="41"/>
        <end position="61"/>
    </location>
</feature>
<dbReference type="RefSeq" id="WP_259428039.1">
    <property type="nucleotide sequence ID" value="NZ_JANWTC010000007.1"/>
</dbReference>
<keyword evidence="5 7" id="KW-0472">Membrane</keyword>
<comment type="subcellular location">
    <subcellularLocation>
        <location evidence="1">Membrane</location>
        <topology evidence="1">Multi-pass membrane protein</topology>
    </subcellularLocation>
</comment>
<evidence type="ECO:0000256" key="5">
    <source>
        <dbReference type="ARBA" id="ARBA00023136"/>
    </source>
</evidence>
<keyword evidence="9" id="KW-1185">Reference proteome</keyword>
<dbReference type="InterPro" id="IPR001182">
    <property type="entry name" value="FtsW/RodA"/>
</dbReference>
<feature type="region of interest" description="Disordered" evidence="6">
    <location>
        <begin position="431"/>
        <end position="453"/>
    </location>
</feature>
<evidence type="ECO:0000256" key="3">
    <source>
        <dbReference type="ARBA" id="ARBA00022960"/>
    </source>
</evidence>
<gene>
    <name evidence="8" type="ORF">NYP18_09945</name>
</gene>
<proteinExistence type="predicted"/>
<feature type="transmembrane region" description="Helical" evidence="7">
    <location>
        <begin position="171"/>
        <end position="196"/>
    </location>
</feature>
<evidence type="ECO:0000256" key="1">
    <source>
        <dbReference type="ARBA" id="ARBA00004141"/>
    </source>
</evidence>
<feature type="transmembrane region" description="Helical" evidence="7">
    <location>
        <begin position="68"/>
        <end position="87"/>
    </location>
</feature>